<dbReference type="Gene3D" id="2.130.10.10">
    <property type="entry name" value="YVTN repeat-like/Quinoprotein amine dehydrogenase"/>
    <property type="match status" value="1"/>
</dbReference>
<name>A0A6M1TRT8_9RHOB</name>
<dbReference type="EMBL" id="JAALFE010000006">
    <property type="protein sequence ID" value="NGQ90928.1"/>
    <property type="molecule type" value="Genomic_DNA"/>
</dbReference>
<dbReference type="PANTHER" id="PTHR34512:SF30">
    <property type="entry name" value="OUTER MEMBRANE PROTEIN ASSEMBLY FACTOR BAMB"/>
    <property type="match status" value="1"/>
</dbReference>
<comment type="caution">
    <text evidence="2">The sequence shown here is derived from an EMBL/GenBank/DDBJ whole genome shotgun (WGS) entry which is preliminary data.</text>
</comment>
<keyword evidence="3" id="KW-1185">Reference proteome</keyword>
<dbReference type="InterPro" id="IPR002372">
    <property type="entry name" value="PQQ_rpt_dom"/>
</dbReference>
<gene>
    <name evidence="2" type="ORF">G5V65_08460</name>
</gene>
<proteinExistence type="predicted"/>
<dbReference type="PROSITE" id="PS51257">
    <property type="entry name" value="PROKAR_LIPOPROTEIN"/>
    <property type="match status" value="1"/>
</dbReference>
<accession>A0A6M1TRT8</accession>
<dbReference type="PANTHER" id="PTHR34512">
    <property type="entry name" value="CELL SURFACE PROTEIN"/>
    <property type="match status" value="1"/>
</dbReference>
<protein>
    <submittedName>
        <fullName evidence="2">PQQ-binding-like beta-propeller repeat protein</fullName>
    </submittedName>
</protein>
<reference evidence="2 3" key="1">
    <citation type="submission" date="2020-02" db="EMBL/GenBank/DDBJ databases">
        <title>Rhodobacter translucens sp. nov., a novel bacterium isolated from activated sludge.</title>
        <authorList>
            <person name="Liu J."/>
        </authorList>
    </citation>
    <scope>NUCLEOTIDE SEQUENCE [LARGE SCALE GENOMIC DNA]</scope>
    <source>
        <strain evidence="2 3">HX-7-19</strain>
    </source>
</reference>
<dbReference type="InterPro" id="IPR011047">
    <property type="entry name" value="Quinoprotein_ADH-like_sf"/>
</dbReference>
<sequence length="454" mass="46050">MGAGTVKRRFWVTISGLAMVTALAGCERELILPGERFPVRADLDASIPVEGQPAPVAPPIRPENRAEPISLPAAVANADWSQRGGAANHAQPHGALSASPVRVWSVNAGKGNSRKNRVSAAPVVAEGRVFTMDAAAMVQATSANGGVLWQTDLTAEFDRGGGVSGGGLAAGAGRVYAATAYGELVALDAASGGVVWRQRLDSAVTGAPTVSGGTVFVSGRDGSGWAIAADTGRVRWTVPGAVGSTGMIGAAGPSVGDNLVLFPFANGSITAALKVSGVQVWQAPVTGQRVGRAYAGVTDITGDAVVIGDVTYVGTASGRTAAMDTSSGERIWTAVEGALNPPLVVGGSVFLVNDENRLVRLDAATGEPIWAIDMPYFTKEKPKRRKAIVPHFGPVLAGGRLAVVSGDGQLRLFNPADGALVGGAEIPGGASAPPALAGGTLYVVSNNGQLHAFR</sequence>
<dbReference type="SUPFAM" id="SSF50998">
    <property type="entry name" value="Quinoprotein alcohol dehydrogenase-like"/>
    <property type="match status" value="1"/>
</dbReference>
<organism evidence="2 3">
    <name type="scientific">Paragemmobacter kunshanensis</name>
    <dbReference type="NCBI Taxonomy" id="2583234"/>
    <lineage>
        <taxon>Bacteria</taxon>
        <taxon>Pseudomonadati</taxon>
        <taxon>Pseudomonadota</taxon>
        <taxon>Alphaproteobacteria</taxon>
        <taxon>Rhodobacterales</taxon>
        <taxon>Paracoccaceae</taxon>
        <taxon>Paragemmobacter</taxon>
    </lineage>
</organism>
<feature type="domain" description="Pyrrolo-quinoline quinone repeat" evidence="1">
    <location>
        <begin position="137"/>
        <end position="371"/>
    </location>
</feature>
<dbReference type="Proteomes" id="UP000474758">
    <property type="component" value="Unassembled WGS sequence"/>
</dbReference>
<evidence type="ECO:0000313" key="3">
    <source>
        <dbReference type="Proteomes" id="UP000474758"/>
    </source>
</evidence>
<dbReference type="InterPro" id="IPR018391">
    <property type="entry name" value="PQQ_b-propeller_rpt"/>
</dbReference>
<dbReference type="InterPro" id="IPR015943">
    <property type="entry name" value="WD40/YVTN_repeat-like_dom_sf"/>
</dbReference>
<feature type="domain" description="Pyrrolo-quinoline quinone repeat" evidence="1">
    <location>
        <begin position="392"/>
        <end position="453"/>
    </location>
</feature>
<evidence type="ECO:0000313" key="2">
    <source>
        <dbReference type="EMBL" id="NGQ90928.1"/>
    </source>
</evidence>
<dbReference type="SMART" id="SM00564">
    <property type="entry name" value="PQQ"/>
    <property type="match status" value="6"/>
</dbReference>
<dbReference type="AlphaFoldDB" id="A0A6M1TRT8"/>
<evidence type="ECO:0000259" key="1">
    <source>
        <dbReference type="Pfam" id="PF13360"/>
    </source>
</evidence>
<dbReference type="Pfam" id="PF13360">
    <property type="entry name" value="PQQ_2"/>
    <property type="match status" value="2"/>
</dbReference>